<dbReference type="InterPro" id="IPR056441">
    <property type="entry name" value="Beta-barrel_GLAA-B_II"/>
</dbReference>
<protein>
    <submittedName>
        <fullName evidence="10">Alpha-1,3-galactosidase B</fullName>
    </submittedName>
</protein>
<dbReference type="Gene3D" id="2.160.20.10">
    <property type="entry name" value="Single-stranded right-handed beta-helix, Pectin lyase-like"/>
    <property type="match status" value="2"/>
</dbReference>
<organism evidence="10 11">
    <name type="scientific">Coprobacter fastidiosus</name>
    <dbReference type="NCBI Taxonomy" id="1099853"/>
    <lineage>
        <taxon>Bacteria</taxon>
        <taxon>Pseudomonadati</taxon>
        <taxon>Bacteroidota</taxon>
        <taxon>Bacteroidia</taxon>
        <taxon>Bacteroidales</taxon>
        <taxon>Barnesiellaceae</taxon>
        <taxon>Coprobacter</taxon>
    </lineage>
</organism>
<dbReference type="AlphaFoldDB" id="A0A316REU6"/>
<keyword evidence="4" id="KW-0677">Repeat</keyword>
<dbReference type="SUPFAM" id="SSF51126">
    <property type="entry name" value="Pectin lyase-like"/>
    <property type="match status" value="1"/>
</dbReference>
<evidence type="ECO:0000313" key="11">
    <source>
        <dbReference type="Proteomes" id="UP000262954"/>
    </source>
</evidence>
<evidence type="ECO:0000259" key="8">
    <source>
        <dbReference type="Pfam" id="PF23763"/>
    </source>
</evidence>
<keyword evidence="5" id="KW-0378">Hydrolase</keyword>
<evidence type="ECO:0000256" key="4">
    <source>
        <dbReference type="ARBA" id="ARBA00022737"/>
    </source>
</evidence>
<comment type="catalytic activity">
    <reaction evidence="1">
        <text>Hydrolysis of terminal, non-reducing alpha-D-galactose residues in alpha-D-galactosides, including galactose oligosaccharides, galactomannans and galactolipids.</text>
        <dbReference type="EC" id="3.2.1.22"/>
    </reaction>
</comment>
<evidence type="ECO:0000256" key="5">
    <source>
        <dbReference type="ARBA" id="ARBA00022801"/>
    </source>
</evidence>
<dbReference type="RefSeq" id="WP_022389725.1">
    <property type="nucleotide sequence ID" value="NZ_CAUAJF010000067.1"/>
</dbReference>
<dbReference type="InterPro" id="IPR012334">
    <property type="entry name" value="Pectin_lyas_fold"/>
</dbReference>
<gene>
    <name evidence="10" type="ORF">DDY73_02275</name>
</gene>
<reference evidence="10 11" key="1">
    <citation type="journal article" date="2018" name="Nat. Biotechnol.">
        <title>A standardized bacterial taxonomy based on genome phylogeny substantially revises the tree of life.</title>
        <authorList>
            <person name="Parks D.H."/>
            <person name="Chuvochina M."/>
            <person name="Waite D.W."/>
            <person name="Rinke C."/>
            <person name="Skarshewski A."/>
            <person name="Chaumeil P.A."/>
            <person name="Hugenholtz P."/>
        </authorList>
    </citation>
    <scope>NUCLEOTIDE SEQUENCE [LARGE SCALE GENOMIC DNA]</scope>
    <source>
        <strain evidence="10">UBA11482</strain>
    </source>
</reference>
<keyword evidence="3 7" id="KW-0732">Signal</keyword>
<name>A0A316REU6_9BACT</name>
<accession>A0A316REU6</accession>
<evidence type="ECO:0000259" key="9">
    <source>
        <dbReference type="Pfam" id="PF23764"/>
    </source>
</evidence>
<evidence type="ECO:0000313" key="10">
    <source>
        <dbReference type="EMBL" id="HBJ07809.1"/>
    </source>
</evidence>
<sequence length="595" mass="68115">MKKKVNLWLTFLICLFCTDLCAKHKVYDMTRFGIFPDTQIETSSLIQKVLDSIKSNTEDREKKILRFAPGRYDFYDDNALERELYISNHDQNNPKKVGIVIENMHNLILDGQGAEFIFHGQMLPISLIHSSNCQLKNFSIDFENPHIAQIKVVSNNIADGIIFEVAPWIHYRISKDSLFEIYGNNWSACPSTGIAFEENTKRVVYRTSDLQYSTKGITEIAPRILKAPLWKDEKLIPGTVIAMRTYHRPNPGIFLSQNKNTSIHNVKIHYAEGMGLLAQLCENITLNKFNVCLKGDNDPRYFTTQADATHFSGCKGKIISKNGLYENMMDDAINVHGTYLKIIKRLDDYTLIGRYMHEQSWGFKWGEAGDKVQFIRSATMDTVGYENQITAIYSHDKKEEKGSREFIIKFKNKIAPSIDDHTDFGIENLTWTPEVVFSENIIRNNRARGALFSTPCKTVVEKNLFDHTSGTAILLCGDCNGWYETGSCKNVTIRKNRFINALTSMFQFTNAIISIYPEIPDLQGQKGYFHGGENGKISIVDNIFETFDIPILYAKSVNGLIFKNNKILKNTEYEPYHWNKKTILLERVTNATIKE</sequence>
<dbReference type="EMBL" id="DNWC01000034">
    <property type="protein sequence ID" value="HBJ07809.1"/>
    <property type="molecule type" value="Genomic_DNA"/>
</dbReference>
<dbReference type="Pfam" id="PF23764">
    <property type="entry name" value="Beta-barrel_GLAA-B_II"/>
    <property type="match status" value="1"/>
</dbReference>
<proteinExistence type="predicted"/>
<dbReference type="Proteomes" id="UP000262954">
    <property type="component" value="Unassembled WGS sequence"/>
</dbReference>
<comment type="caution">
    <text evidence="10">The sequence shown here is derived from an EMBL/GenBank/DDBJ whole genome shotgun (WGS) entry which is preliminary data.</text>
</comment>
<keyword evidence="6" id="KW-0326">Glycosidase</keyword>
<feature type="signal peptide" evidence="7">
    <location>
        <begin position="1"/>
        <end position="22"/>
    </location>
</feature>
<evidence type="ECO:0000256" key="2">
    <source>
        <dbReference type="ARBA" id="ARBA00001271"/>
    </source>
</evidence>
<feature type="domain" description="GLAA-B beta-barrel" evidence="8">
    <location>
        <begin position="148"/>
        <end position="241"/>
    </location>
</feature>
<dbReference type="GO" id="GO:0004557">
    <property type="term" value="F:alpha-galactosidase activity"/>
    <property type="evidence" value="ECO:0007669"/>
    <property type="project" value="UniProtKB-EC"/>
</dbReference>
<comment type="catalytic activity">
    <reaction evidence="2">
        <text>Hydrolysis of terminal, non-reducing branched (1-&gt;3)-alpha-D-galactosidic residues, producing free D-galactose.</text>
        <dbReference type="EC" id="3.2.1.n1"/>
    </reaction>
</comment>
<feature type="domain" description="GLAA-B beta-barrel" evidence="9">
    <location>
        <begin position="353"/>
        <end position="418"/>
    </location>
</feature>
<feature type="chain" id="PRO_5030062773" evidence="7">
    <location>
        <begin position="23"/>
        <end position="595"/>
    </location>
</feature>
<evidence type="ECO:0000256" key="7">
    <source>
        <dbReference type="SAM" id="SignalP"/>
    </source>
</evidence>
<evidence type="ECO:0000256" key="1">
    <source>
        <dbReference type="ARBA" id="ARBA00001255"/>
    </source>
</evidence>
<evidence type="ECO:0000256" key="6">
    <source>
        <dbReference type="ARBA" id="ARBA00023295"/>
    </source>
</evidence>
<dbReference type="InterPro" id="IPR057275">
    <property type="entry name" value="Beta-barrel_GLAA-B_I"/>
</dbReference>
<evidence type="ECO:0000256" key="3">
    <source>
        <dbReference type="ARBA" id="ARBA00022729"/>
    </source>
</evidence>
<dbReference type="InterPro" id="IPR011050">
    <property type="entry name" value="Pectin_lyase_fold/virulence"/>
</dbReference>
<dbReference type="Pfam" id="PF23763">
    <property type="entry name" value="Beta-barrel_GLAA-B_I"/>
    <property type="match status" value="1"/>
</dbReference>